<dbReference type="Proteomes" id="UP001163046">
    <property type="component" value="Unassembled WGS sequence"/>
</dbReference>
<dbReference type="AlphaFoldDB" id="A0A9X0D6H3"/>
<dbReference type="EC" id="2.4.1.17" evidence="2"/>
<dbReference type="InterPro" id="IPR002213">
    <property type="entry name" value="UDP_glucos_trans"/>
</dbReference>
<organism evidence="2 3">
    <name type="scientific">Desmophyllum pertusum</name>
    <dbReference type="NCBI Taxonomy" id="174260"/>
    <lineage>
        <taxon>Eukaryota</taxon>
        <taxon>Metazoa</taxon>
        <taxon>Cnidaria</taxon>
        <taxon>Anthozoa</taxon>
        <taxon>Hexacorallia</taxon>
        <taxon>Scleractinia</taxon>
        <taxon>Caryophylliina</taxon>
        <taxon>Caryophylliidae</taxon>
        <taxon>Desmophyllum</taxon>
    </lineage>
</organism>
<name>A0A9X0D6H3_9CNID</name>
<reference evidence="2" key="1">
    <citation type="submission" date="2023-01" db="EMBL/GenBank/DDBJ databases">
        <title>Genome assembly of the deep-sea coral Lophelia pertusa.</title>
        <authorList>
            <person name="Herrera S."/>
            <person name="Cordes E."/>
        </authorList>
    </citation>
    <scope>NUCLEOTIDE SEQUENCE</scope>
    <source>
        <strain evidence="2">USNM1676648</strain>
        <tissue evidence="2">Polyp</tissue>
    </source>
</reference>
<dbReference type="EMBL" id="MU825437">
    <property type="protein sequence ID" value="KAJ7389217.1"/>
    <property type="molecule type" value="Genomic_DNA"/>
</dbReference>
<sequence>MNFGAYFGMRLLKNFAFDRPLNALKVKYNIKPERTLQEAVGDAELVIITADFALEYAQPLLPGHVMVGPLNVKEAAPLPPDLEEFVSNSGGHGFIIVAFGSNMASVFQEN</sequence>
<accession>A0A9X0D6H3</accession>
<dbReference type="SUPFAM" id="SSF53756">
    <property type="entry name" value="UDP-Glycosyltransferase/glycogen phosphorylase"/>
    <property type="match status" value="1"/>
</dbReference>
<proteinExistence type="predicted"/>
<evidence type="ECO:0000313" key="2">
    <source>
        <dbReference type="EMBL" id="KAJ7389217.1"/>
    </source>
</evidence>
<comment type="caution">
    <text evidence="2">The sequence shown here is derived from an EMBL/GenBank/DDBJ whole genome shotgun (WGS) entry which is preliminary data.</text>
</comment>
<protein>
    <submittedName>
        <fullName evidence="2">UDP-glucuronosyltransferase 1-1</fullName>
        <ecNumber evidence="2">2.4.1.17</ecNumber>
    </submittedName>
</protein>
<keyword evidence="3" id="KW-1185">Reference proteome</keyword>
<evidence type="ECO:0000313" key="3">
    <source>
        <dbReference type="Proteomes" id="UP001163046"/>
    </source>
</evidence>
<gene>
    <name evidence="2" type="primary">UGT1A1_14</name>
    <name evidence="2" type="ORF">OS493_032685</name>
</gene>
<evidence type="ECO:0000256" key="1">
    <source>
        <dbReference type="ARBA" id="ARBA00022679"/>
    </source>
</evidence>
<dbReference type="Pfam" id="PF00201">
    <property type="entry name" value="UDPGT"/>
    <property type="match status" value="1"/>
</dbReference>
<dbReference type="GO" id="GO:0015020">
    <property type="term" value="F:glucuronosyltransferase activity"/>
    <property type="evidence" value="ECO:0007669"/>
    <property type="project" value="UniProtKB-EC"/>
</dbReference>
<keyword evidence="2" id="KW-0328">Glycosyltransferase</keyword>
<dbReference type="OrthoDB" id="5835829at2759"/>
<keyword evidence="1 2" id="KW-0808">Transferase</keyword>
<dbReference type="Gene3D" id="3.40.50.2000">
    <property type="entry name" value="Glycogen Phosphorylase B"/>
    <property type="match status" value="2"/>
</dbReference>